<dbReference type="Pfam" id="PF15502">
    <property type="entry name" value="MPLKIP"/>
    <property type="match status" value="1"/>
</dbReference>
<feature type="region of interest" description="Disordered" evidence="1">
    <location>
        <begin position="142"/>
        <end position="200"/>
    </location>
</feature>
<sequence length="200" mass="21726">MDQNGQYNSPLGASGYNGGNLSTTYPFARPRGQFSPRHGNSPYGGSPRGRFDGSDFIPLGFSSPLSTKHGGNTSNHWRGRNRFSNSPGSFNSSNRSDSPYNSSNRGNRFSQNRRGGGFSNPGHTQDISQYCHPSMLEDPWLQLDSKVKTCPSETGRPSSSKEADTTTMKDSSFVLSDNDDGRFDSQETDITELSSSEGSS</sequence>
<organism evidence="2">
    <name type="scientific">Timema genevievae</name>
    <name type="common">Walking stick</name>
    <dbReference type="NCBI Taxonomy" id="629358"/>
    <lineage>
        <taxon>Eukaryota</taxon>
        <taxon>Metazoa</taxon>
        <taxon>Ecdysozoa</taxon>
        <taxon>Arthropoda</taxon>
        <taxon>Hexapoda</taxon>
        <taxon>Insecta</taxon>
        <taxon>Pterygota</taxon>
        <taxon>Neoptera</taxon>
        <taxon>Polyneoptera</taxon>
        <taxon>Phasmatodea</taxon>
        <taxon>Timematodea</taxon>
        <taxon>Timematoidea</taxon>
        <taxon>Timematidae</taxon>
        <taxon>Timema</taxon>
    </lineage>
</organism>
<evidence type="ECO:0008006" key="3">
    <source>
        <dbReference type="Google" id="ProtNLM"/>
    </source>
</evidence>
<feature type="compositionally biased region" description="Polar residues" evidence="1">
    <location>
        <begin position="63"/>
        <end position="76"/>
    </location>
</feature>
<dbReference type="InterPro" id="IPR028265">
    <property type="entry name" value="TTDN1/SICKLE"/>
</dbReference>
<protein>
    <recommendedName>
        <fullName evidence="3">M-phase-specific PLK1-interacting protein</fullName>
    </recommendedName>
</protein>
<evidence type="ECO:0000313" key="2">
    <source>
        <dbReference type="EMBL" id="CAD7589761.1"/>
    </source>
</evidence>
<feature type="compositionally biased region" description="Polar residues" evidence="1">
    <location>
        <begin position="1"/>
        <end position="11"/>
    </location>
</feature>
<accession>A0A7R9JWG2</accession>
<reference evidence="2" key="1">
    <citation type="submission" date="2020-11" db="EMBL/GenBank/DDBJ databases">
        <authorList>
            <person name="Tran Van P."/>
        </authorList>
    </citation>
    <scope>NUCLEOTIDE SEQUENCE</scope>
</reference>
<name>A0A7R9JWG2_TIMGE</name>
<dbReference type="AlphaFoldDB" id="A0A7R9JWG2"/>
<feature type="compositionally biased region" description="Low complexity" evidence="1">
    <location>
        <begin position="82"/>
        <end position="104"/>
    </location>
</feature>
<feature type="compositionally biased region" description="Polar residues" evidence="1">
    <location>
        <begin position="165"/>
        <end position="175"/>
    </location>
</feature>
<dbReference type="EMBL" id="OE840183">
    <property type="protein sequence ID" value="CAD7589761.1"/>
    <property type="molecule type" value="Genomic_DNA"/>
</dbReference>
<feature type="region of interest" description="Disordered" evidence="1">
    <location>
        <begin position="1"/>
        <end position="130"/>
    </location>
</feature>
<gene>
    <name evidence="2" type="ORF">TGEB3V08_LOCUS3680</name>
</gene>
<feature type="compositionally biased region" description="Polar residues" evidence="1">
    <location>
        <begin position="191"/>
        <end position="200"/>
    </location>
</feature>
<proteinExistence type="predicted"/>
<evidence type="ECO:0000256" key="1">
    <source>
        <dbReference type="SAM" id="MobiDB-lite"/>
    </source>
</evidence>